<dbReference type="GO" id="GO:0003729">
    <property type="term" value="F:mRNA binding"/>
    <property type="evidence" value="ECO:0007669"/>
    <property type="project" value="UniProtKB-ARBA"/>
</dbReference>
<dbReference type="PROSITE" id="PS00783">
    <property type="entry name" value="RIBOSOMAL_L13"/>
    <property type="match status" value="1"/>
</dbReference>
<keyword evidence="10" id="KW-1185">Reference proteome</keyword>
<dbReference type="Gene3D" id="3.90.1180.10">
    <property type="entry name" value="Ribosomal protein L13"/>
    <property type="match status" value="1"/>
</dbReference>
<dbReference type="EMBL" id="CP011125">
    <property type="protein sequence ID" value="AKF05959.1"/>
    <property type="molecule type" value="Genomic_DNA"/>
</dbReference>
<evidence type="ECO:0000256" key="1">
    <source>
        <dbReference type="ARBA" id="ARBA00006227"/>
    </source>
</evidence>
<dbReference type="GO" id="GO:0006412">
    <property type="term" value="P:translation"/>
    <property type="evidence" value="ECO:0007669"/>
    <property type="project" value="UniProtKB-UniRule"/>
</dbReference>
<dbReference type="GO" id="GO:0017148">
    <property type="term" value="P:negative regulation of translation"/>
    <property type="evidence" value="ECO:0007669"/>
    <property type="project" value="TreeGrafter"/>
</dbReference>
<dbReference type="RefSeq" id="WP_053233173.1">
    <property type="nucleotide sequence ID" value="NZ_CP011125.1"/>
</dbReference>
<dbReference type="InterPro" id="IPR023563">
    <property type="entry name" value="Ribosomal_uL13_CS"/>
</dbReference>
<dbReference type="OrthoDB" id="9801330at2"/>
<dbReference type="CDD" id="cd00392">
    <property type="entry name" value="Ribosomal_L13"/>
    <property type="match status" value="1"/>
</dbReference>
<organism evidence="9 10">
    <name type="scientific">Sandaracinus amylolyticus</name>
    <dbReference type="NCBI Taxonomy" id="927083"/>
    <lineage>
        <taxon>Bacteria</taxon>
        <taxon>Pseudomonadati</taxon>
        <taxon>Myxococcota</taxon>
        <taxon>Polyangia</taxon>
        <taxon>Polyangiales</taxon>
        <taxon>Sandaracinaceae</taxon>
        <taxon>Sandaracinus</taxon>
    </lineage>
</organism>
<dbReference type="GO" id="GO:0022625">
    <property type="term" value="C:cytosolic large ribosomal subunit"/>
    <property type="evidence" value="ECO:0007669"/>
    <property type="project" value="TreeGrafter"/>
</dbReference>
<dbReference type="FunFam" id="3.90.1180.10:FF:000001">
    <property type="entry name" value="50S ribosomal protein L13"/>
    <property type="match status" value="1"/>
</dbReference>
<dbReference type="KEGG" id="samy:DB32_003108"/>
<dbReference type="PIRSF" id="PIRSF002181">
    <property type="entry name" value="Ribosomal_L13"/>
    <property type="match status" value="1"/>
</dbReference>
<dbReference type="SUPFAM" id="SSF52161">
    <property type="entry name" value="Ribosomal protein L13"/>
    <property type="match status" value="1"/>
</dbReference>
<dbReference type="InterPro" id="IPR005823">
    <property type="entry name" value="Ribosomal_uL13_bac-type"/>
</dbReference>
<dbReference type="HAMAP" id="MF_01366">
    <property type="entry name" value="Ribosomal_uL13"/>
    <property type="match status" value="1"/>
</dbReference>
<evidence type="ECO:0000256" key="2">
    <source>
        <dbReference type="ARBA" id="ARBA00011838"/>
    </source>
</evidence>
<evidence type="ECO:0000313" key="10">
    <source>
        <dbReference type="Proteomes" id="UP000034883"/>
    </source>
</evidence>
<dbReference type="InterPro" id="IPR036899">
    <property type="entry name" value="Ribosomal_uL13_sf"/>
</dbReference>
<name>A0A0F6SEX6_9BACT</name>
<reference evidence="9 10" key="1">
    <citation type="submission" date="2015-03" db="EMBL/GenBank/DDBJ databases">
        <title>Genome assembly of Sandaracinus amylolyticus DSM 53668.</title>
        <authorList>
            <person name="Sharma G."/>
            <person name="Subramanian S."/>
        </authorList>
    </citation>
    <scope>NUCLEOTIDE SEQUENCE [LARGE SCALE GENOMIC DNA]</scope>
    <source>
        <strain evidence="9 10">DSM 53668</strain>
    </source>
</reference>
<dbReference type="AlphaFoldDB" id="A0A0F6SEX6"/>
<dbReference type="Pfam" id="PF00572">
    <property type="entry name" value="Ribosomal_L13"/>
    <property type="match status" value="1"/>
</dbReference>
<dbReference type="GO" id="GO:0003735">
    <property type="term" value="F:structural constituent of ribosome"/>
    <property type="evidence" value="ECO:0007669"/>
    <property type="project" value="InterPro"/>
</dbReference>
<dbReference type="PANTHER" id="PTHR11545:SF2">
    <property type="entry name" value="LARGE RIBOSOMAL SUBUNIT PROTEIN UL13M"/>
    <property type="match status" value="1"/>
</dbReference>
<dbReference type="PANTHER" id="PTHR11545">
    <property type="entry name" value="RIBOSOMAL PROTEIN L13"/>
    <property type="match status" value="1"/>
</dbReference>
<comment type="function">
    <text evidence="6 8">This protein is one of the early assembly proteins of the 50S ribosomal subunit, although it is not seen to bind rRNA by itself. It is important during the early stages of 50S assembly.</text>
</comment>
<evidence type="ECO:0000256" key="4">
    <source>
        <dbReference type="ARBA" id="ARBA00023274"/>
    </source>
</evidence>
<evidence type="ECO:0000256" key="7">
    <source>
        <dbReference type="RuleBase" id="RU003877"/>
    </source>
</evidence>
<evidence type="ECO:0000256" key="6">
    <source>
        <dbReference type="HAMAP-Rule" id="MF_01366"/>
    </source>
</evidence>
<dbReference type="NCBIfam" id="TIGR01066">
    <property type="entry name" value="rplM_bact"/>
    <property type="match status" value="1"/>
</dbReference>
<protein>
    <recommendedName>
        <fullName evidence="5 6">Large ribosomal subunit protein uL13</fullName>
    </recommendedName>
</protein>
<keyword evidence="4 6" id="KW-0687">Ribonucleoprotein</keyword>
<gene>
    <name evidence="6 8" type="primary">rplM</name>
    <name evidence="9" type="ORF">DB32_003108</name>
</gene>
<dbReference type="STRING" id="927083.DB32_003108"/>
<dbReference type="Proteomes" id="UP000034883">
    <property type="component" value="Chromosome"/>
</dbReference>
<proteinExistence type="inferred from homology"/>
<evidence type="ECO:0000313" key="9">
    <source>
        <dbReference type="EMBL" id="AKF05959.1"/>
    </source>
</evidence>
<evidence type="ECO:0000256" key="3">
    <source>
        <dbReference type="ARBA" id="ARBA00022980"/>
    </source>
</evidence>
<comment type="similarity">
    <text evidence="1 6 7">Belongs to the universal ribosomal protein uL13 family.</text>
</comment>
<dbReference type="InterPro" id="IPR005822">
    <property type="entry name" value="Ribosomal_uL13"/>
</dbReference>
<sequence length="148" mass="16616">MRLLRAQQTHSANPAEVNRRWFVVDAEGQPLGRVASRIAAVLRGKHTPLYTPHVDTGDFVVVINAEKVKLTGAKLDDKFYYKHSGIPGGFRAEPYRKLLDRKPEFALEKAVKGMLPKTPLGRKMHTKLKVYAGPTHPHAAQKPEVLKF</sequence>
<comment type="subunit">
    <text evidence="2 6">Part of the 50S ribosomal subunit.</text>
</comment>
<keyword evidence="3 6" id="KW-0689">Ribosomal protein</keyword>
<accession>A0A0F6SEX6</accession>
<evidence type="ECO:0000256" key="8">
    <source>
        <dbReference type="RuleBase" id="RU003878"/>
    </source>
</evidence>
<evidence type="ECO:0000256" key="5">
    <source>
        <dbReference type="ARBA" id="ARBA00035201"/>
    </source>
</evidence>